<evidence type="ECO:0000256" key="1">
    <source>
        <dbReference type="ARBA" id="ARBA00022729"/>
    </source>
</evidence>
<dbReference type="SUPFAM" id="SSF52129">
    <property type="entry name" value="Caspase-like"/>
    <property type="match status" value="1"/>
</dbReference>
<dbReference type="GO" id="GO:0006508">
    <property type="term" value="P:proteolysis"/>
    <property type="evidence" value="ECO:0007669"/>
    <property type="project" value="InterPro"/>
</dbReference>
<organism evidence="4 5">
    <name type="scientific">candidate division WOR_3 bacterium SM23_60</name>
    <dbReference type="NCBI Taxonomy" id="1703780"/>
    <lineage>
        <taxon>Bacteria</taxon>
        <taxon>Bacteria division WOR-3</taxon>
    </lineage>
</organism>
<gene>
    <name evidence="4" type="ORF">AMJ87_13590</name>
</gene>
<evidence type="ECO:0000259" key="3">
    <source>
        <dbReference type="Pfam" id="PF08126"/>
    </source>
</evidence>
<evidence type="ECO:0000313" key="5">
    <source>
        <dbReference type="Proteomes" id="UP000051096"/>
    </source>
</evidence>
<sequence length="614" mass="68836">MVAILFLCCQLQAAWKSFTKEDAERTPHITVLSSDESSVVLNVDIFGAEVKEIDTKETTDIGEEIFVLFSVGEYAYTADIGKPKLPMVTSVLDVPHRATIQVEVLNADYEVIDLPAMDVDKRIMPALASVPKVPGGIAQFVIDAATYSTDAYYPDRIFDIEEYEGFARGHRLATLKLFPIHYNPVTNKIKFYSNIQVRVNFTNGDIIETKRLIAENYSTVWENSVETMVVNYPVYLRDVNPLPVYYDIFYNSAFSEAAESLAFWKMKKGYKVRMWDATGWSAAAIDDTIEAQTPQATFLVIIGDPNSSTPLPPSGTGASSGDQTDLYYAETDDTGYLPDLYSARIAVLDATQANTSIQKALRYERANFGSAGTDWLKKACLIAGYDPSGYQTVGMATNWYCRNLLVPHGYTVDTLVIASGEEEGRVVNQINAGRAWCVYTAHGGRTEWSVGYYSDFTVSELTTLTSNLDMYPMPCGHCCLAADYEYSVDCFGETWDRLSNRGGICYFGSVPSTYWDEDDWLQRRYFDAIYADSVPGNLYETGRFTQWGLYWINNNTSTSRKRYYFEAYHIFNDPSLDFWTDIPGDMIVTHNDVVFLGTSSFAVTVNDAGTPLED</sequence>
<reference evidence="4 5" key="1">
    <citation type="journal article" date="2015" name="Microbiome">
        <title>Genomic resolution of linkages in carbon, nitrogen, and sulfur cycling among widespread estuary sediment bacteria.</title>
        <authorList>
            <person name="Baker B.J."/>
            <person name="Lazar C.S."/>
            <person name="Teske A.P."/>
            <person name="Dick G.J."/>
        </authorList>
    </citation>
    <scope>NUCLEOTIDE SEQUENCE [LARGE SCALE GENOMIC DNA]</scope>
    <source>
        <strain evidence="4">SM23_60</strain>
    </source>
</reference>
<accession>A0A0S8G3Z4</accession>
<dbReference type="Gene3D" id="3.40.50.1460">
    <property type="match status" value="1"/>
</dbReference>
<feature type="domain" description="Gingipain propeptide" evidence="3">
    <location>
        <begin position="22"/>
        <end position="204"/>
    </location>
</feature>
<evidence type="ECO:0008006" key="6">
    <source>
        <dbReference type="Google" id="ProtNLM"/>
    </source>
</evidence>
<dbReference type="InterPro" id="IPR029031">
    <property type="entry name" value="Gingipain_N_sf"/>
</dbReference>
<evidence type="ECO:0000259" key="2">
    <source>
        <dbReference type="Pfam" id="PF01364"/>
    </source>
</evidence>
<keyword evidence="1" id="KW-0732">Signal</keyword>
<proteinExistence type="predicted"/>
<name>A0A0S8G3Z4_UNCW3</name>
<protein>
    <recommendedName>
        <fullName evidence="6">Gingipain domain-containing protein</fullName>
    </recommendedName>
</protein>
<dbReference type="Pfam" id="PF01364">
    <property type="entry name" value="Peptidase_C25"/>
    <property type="match status" value="1"/>
</dbReference>
<comment type="caution">
    <text evidence="4">The sequence shown here is derived from an EMBL/GenBank/DDBJ whole genome shotgun (WGS) entry which is preliminary data.</text>
</comment>
<dbReference type="Gene3D" id="2.60.40.3800">
    <property type="match status" value="1"/>
</dbReference>
<dbReference type="InterPro" id="IPR029030">
    <property type="entry name" value="Caspase-like_dom_sf"/>
</dbReference>
<dbReference type="Proteomes" id="UP000051096">
    <property type="component" value="Unassembled WGS sequence"/>
</dbReference>
<dbReference type="Pfam" id="PF08126">
    <property type="entry name" value="Propeptide_C25"/>
    <property type="match status" value="1"/>
</dbReference>
<dbReference type="AlphaFoldDB" id="A0A0S8G3Z4"/>
<dbReference type="InterPro" id="IPR038490">
    <property type="entry name" value="Gingipain_propep_sf"/>
</dbReference>
<evidence type="ECO:0000313" key="4">
    <source>
        <dbReference type="EMBL" id="KPK67281.1"/>
    </source>
</evidence>
<feature type="non-terminal residue" evidence="4">
    <location>
        <position position="614"/>
    </location>
</feature>
<dbReference type="InterPro" id="IPR001769">
    <property type="entry name" value="Gingipain"/>
</dbReference>
<dbReference type="EMBL" id="LJUO01000230">
    <property type="protein sequence ID" value="KPK67281.1"/>
    <property type="molecule type" value="Genomic_DNA"/>
</dbReference>
<dbReference type="Gene3D" id="3.40.50.10390">
    <property type="entry name" value="Gingipain r, domain 1"/>
    <property type="match status" value="1"/>
</dbReference>
<feature type="domain" description="Gingipain" evidence="2">
    <location>
        <begin position="250"/>
        <end position="576"/>
    </location>
</feature>
<dbReference type="GO" id="GO:0004197">
    <property type="term" value="F:cysteine-type endopeptidase activity"/>
    <property type="evidence" value="ECO:0007669"/>
    <property type="project" value="InterPro"/>
</dbReference>
<dbReference type="InterPro" id="IPR012600">
    <property type="entry name" value="Propeptide_C25"/>
</dbReference>